<keyword evidence="1" id="KW-1133">Transmembrane helix</keyword>
<dbReference type="EMBL" id="CP029192">
    <property type="protein sequence ID" value="QES36476.1"/>
    <property type="molecule type" value="Genomic_DNA"/>
</dbReference>
<gene>
    <name evidence="2" type="ORF">DEJ48_26500</name>
</gene>
<evidence type="ECO:0000313" key="3">
    <source>
        <dbReference type="Proteomes" id="UP000322927"/>
    </source>
</evidence>
<dbReference type="AlphaFoldDB" id="A0A5P2C185"/>
<keyword evidence="1" id="KW-0472">Membrane</keyword>
<sequence length="479" mass="51477">MDTGQLTADERLVWEAYPLGRAVDFREGPERTVRAEVLRALLLEGPRQEGEVPVLRVAGARITGRLDLQYAEVDAAVHLWACVFDETPDLYGARLRQLNLGESVLPGFDATTLRVDGLLRMSGCRVRGPVRLAGARIAGAVLLDGAELGVVGAAGASEPILALHRATIEGDLGADAGFTAHGLVGIEGATVAGNISFDDAVLSNPGGTALHASTLSGGTNLRAQRLRAEGRVNLLGARIPGQVNFEDAHFSNPGGVALRASGVIAACLWMERAARVDGLVTLRGSQFELLHIAPETWPDHVRLDGLTYDRLGPNAPVERRLEVFERDTDGFVQHAYEQLTAAYRRVGDDAAARTVQLAKQRRHRAVLPPYARAWGYLQDVTVGYGFRPTRAAAWLLSLVLVGTVTFALRQPPALKPDESPEFNALAYTLDLLLPIVDFGQERAYAAAGAYQWFGYALVALGWTLATTIAAGVTRAISRQ</sequence>
<feature type="transmembrane region" description="Helical" evidence="1">
    <location>
        <begin position="452"/>
        <end position="473"/>
    </location>
</feature>
<accession>A0A5P2C185</accession>
<dbReference type="RefSeq" id="WP_150218743.1">
    <property type="nucleotide sequence ID" value="NZ_CP029192.1"/>
</dbReference>
<reference evidence="2 3" key="1">
    <citation type="submission" date="2018-05" db="EMBL/GenBank/DDBJ databases">
        <title>Streptomyces venezuelae.</title>
        <authorList>
            <person name="Kim W."/>
            <person name="Lee N."/>
            <person name="Cho B.-K."/>
        </authorList>
    </citation>
    <scope>NUCLEOTIDE SEQUENCE [LARGE SCALE GENOMIC DNA]</scope>
    <source>
        <strain evidence="2 3">ATCC 14584</strain>
    </source>
</reference>
<name>A0A5P2C185_STRVZ</name>
<organism evidence="2 3">
    <name type="scientific">Streptomyces venezuelae</name>
    <dbReference type="NCBI Taxonomy" id="54571"/>
    <lineage>
        <taxon>Bacteria</taxon>
        <taxon>Bacillati</taxon>
        <taxon>Actinomycetota</taxon>
        <taxon>Actinomycetes</taxon>
        <taxon>Kitasatosporales</taxon>
        <taxon>Streptomycetaceae</taxon>
        <taxon>Streptomyces</taxon>
    </lineage>
</organism>
<proteinExistence type="predicted"/>
<evidence type="ECO:0000256" key="1">
    <source>
        <dbReference type="SAM" id="Phobius"/>
    </source>
</evidence>
<keyword evidence="1" id="KW-0812">Transmembrane</keyword>
<dbReference type="OrthoDB" id="5194370at2"/>
<protein>
    <submittedName>
        <fullName evidence="2">Membrane-associated oxidoreductase</fullName>
    </submittedName>
</protein>
<dbReference type="Proteomes" id="UP000322927">
    <property type="component" value="Chromosome"/>
</dbReference>
<evidence type="ECO:0000313" key="2">
    <source>
        <dbReference type="EMBL" id="QES36476.1"/>
    </source>
</evidence>